<organism evidence="1 2">
    <name type="scientific">Sclerotinia sclerotiorum (strain ATCC 18683 / 1980 / Ss-1)</name>
    <name type="common">White mold</name>
    <name type="synonym">Whetzelinia sclerotiorum</name>
    <dbReference type="NCBI Taxonomy" id="665079"/>
    <lineage>
        <taxon>Eukaryota</taxon>
        <taxon>Fungi</taxon>
        <taxon>Dikarya</taxon>
        <taxon>Ascomycota</taxon>
        <taxon>Pezizomycotina</taxon>
        <taxon>Leotiomycetes</taxon>
        <taxon>Helotiales</taxon>
        <taxon>Sclerotiniaceae</taxon>
        <taxon>Sclerotinia</taxon>
    </lineage>
</organism>
<evidence type="ECO:0000313" key="2">
    <source>
        <dbReference type="Proteomes" id="UP000001312"/>
    </source>
</evidence>
<accession>A7F365</accession>
<dbReference type="GeneID" id="5482928"/>
<name>A7F365_SCLS1</name>
<dbReference type="KEGG" id="ssl:SS1G_11711"/>
<keyword evidence="2" id="KW-1185">Reference proteome</keyword>
<dbReference type="InParanoid" id="A7F365"/>
<dbReference type="RefSeq" id="XP_001586682.1">
    <property type="nucleotide sequence ID" value="XM_001586632.1"/>
</dbReference>
<gene>
    <name evidence="1" type="ORF">SS1G_11711</name>
</gene>
<protein>
    <submittedName>
        <fullName evidence="1">Uncharacterized protein</fullName>
    </submittedName>
</protein>
<sequence>MSLWHEPGSIPAVPVYVGAATSITQNIAPLEQAVDNEKENGKSAMGWVAVVSDRIGLWLMEDSTWQWWRLIGLGS</sequence>
<reference evidence="2" key="1">
    <citation type="journal article" date="2011" name="PLoS Genet.">
        <title>Genomic analysis of the necrotrophic fungal pathogens Sclerotinia sclerotiorum and Botrytis cinerea.</title>
        <authorList>
            <person name="Amselem J."/>
            <person name="Cuomo C.A."/>
            <person name="van Kan J.A."/>
            <person name="Viaud M."/>
            <person name="Benito E.P."/>
            <person name="Couloux A."/>
            <person name="Coutinho P.M."/>
            <person name="de Vries R.P."/>
            <person name="Dyer P.S."/>
            <person name="Fillinger S."/>
            <person name="Fournier E."/>
            <person name="Gout L."/>
            <person name="Hahn M."/>
            <person name="Kohn L."/>
            <person name="Lapalu N."/>
            <person name="Plummer K.M."/>
            <person name="Pradier J.M."/>
            <person name="Quevillon E."/>
            <person name="Sharon A."/>
            <person name="Simon A."/>
            <person name="ten Have A."/>
            <person name="Tudzynski B."/>
            <person name="Tudzynski P."/>
            <person name="Wincker P."/>
            <person name="Andrew M."/>
            <person name="Anthouard V."/>
            <person name="Beever R.E."/>
            <person name="Beffa R."/>
            <person name="Benoit I."/>
            <person name="Bouzid O."/>
            <person name="Brault B."/>
            <person name="Chen Z."/>
            <person name="Choquer M."/>
            <person name="Collemare J."/>
            <person name="Cotton P."/>
            <person name="Danchin E.G."/>
            <person name="Da Silva C."/>
            <person name="Gautier A."/>
            <person name="Giraud C."/>
            <person name="Giraud T."/>
            <person name="Gonzalez C."/>
            <person name="Grossetete S."/>
            <person name="Guldener U."/>
            <person name="Henrissat B."/>
            <person name="Howlett B.J."/>
            <person name="Kodira C."/>
            <person name="Kretschmer M."/>
            <person name="Lappartient A."/>
            <person name="Leroch M."/>
            <person name="Levis C."/>
            <person name="Mauceli E."/>
            <person name="Neuveglise C."/>
            <person name="Oeser B."/>
            <person name="Pearson M."/>
            <person name="Poulain J."/>
            <person name="Poussereau N."/>
            <person name="Quesneville H."/>
            <person name="Rascle C."/>
            <person name="Schumacher J."/>
            <person name="Segurens B."/>
            <person name="Sexton A."/>
            <person name="Silva E."/>
            <person name="Sirven C."/>
            <person name="Soanes D.M."/>
            <person name="Talbot N.J."/>
            <person name="Templeton M."/>
            <person name="Yandava C."/>
            <person name="Yarden O."/>
            <person name="Zeng Q."/>
            <person name="Rollins J.A."/>
            <person name="Lebrun M.H."/>
            <person name="Dickman M."/>
        </authorList>
    </citation>
    <scope>NUCLEOTIDE SEQUENCE [LARGE SCALE GENOMIC DNA]</scope>
    <source>
        <strain evidence="2">ATCC 18683 / 1980 / Ss-1</strain>
    </source>
</reference>
<dbReference type="EMBL" id="CH476640">
    <property type="protein sequence ID" value="EDN97186.1"/>
    <property type="molecule type" value="Genomic_DNA"/>
</dbReference>
<evidence type="ECO:0000313" key="1">
    <source>
        <dbReference type="EMBL" id="EDN97186.1"/>
    </source>
</evidence>
<dbReference type="Proteomes" id="UP000001312">
    <property type="component" value="Unassembled WGS sequence"/>
</dbReference>
<proteinExistence type="predicted"/>
<dbReference type="AlphaFoldDB" id="A7F365"/>